<dbReference type="Proteomes" id="UP000783213">
    <property type="component" value="Unassembled WGS sequence"/>
</dbReference>
<reference evidence="2 3" key="1">
    <citation type="journal article" date="2020" name="Genome Biol. Evol.">
        <title>Comparative genomics of Sclerotiniaceae.</title>
        <authorList>
            <person name="Valero Jimenez C.A."/>
            <person name="Steentjes M."/>
            <person name="Scholten O.E."/>
            <person name="Van Kan J.A.L."/>
        </authorList>
    </citation>
    <scope>NUCLEOTIDE SEQUENCE [LARGE SCALE GENOMIC DNA]</scope>
    <source>
        <strain evidence="2 3">B1</strain>
    </source>
</reference>
<dbReference type="EMBL" id="RCSX01000005">
    <property type="protein sequence ID" value="KAF7935109.1"/>
    <property type="molecule type" value="Genomic_DNA"/>
</dbReference>
<feature type="compositionally biased region" description="Polar residues" evidence="1">
    <location>
        <begin position="1"/>
        <end position="15"/>
    </location>
</feature>
<organism evidence="2 3">
    <name type="scientific">Botrytis deweyae</name>
    <dbReference type="NCBI Taxonomy" id="2478750"/>
    <lineage>
        <taxon>Eukaryota</taxon>
        <taxon>Fungi</taxon>
        <taxon>Dikarya</taxon>
        <taxon>Ascomycota</taxon>
        <taxon>Pezizomycotina</taxon>
        <taxon>Leotiomycetes</taxon>
        <taxon>Helotiales</taxon>
        <taxon>Sclerotiniaceae</taxon>
        <taxon>Botrytis</taxon>
    </lineage>
</organism>
<dbReference type="RefSeq" id="XP_038813303.1">
    <property type="nucleotide sequence ID" value="XM_038950774.1"/>
</dbReference>
<name>A0ABQ7IVT9_9HELO</name>
<evidence type="ECO:0000313" key="2">
    <source>
        <dbReference type="EMBL" id="KAF7935109.1"/>
    </source>
</evidence>
<dbReference type="GeneID" id="62229928"/>
<evidence type="ECO:0000256" key="1">
    <source>
        <dbReference type="SAM" id="MobiDB-lite"/>
    </source>
</evidence>
<sequence length="212" mass="23805">MAESTTVSNMDQFPTSQSSSSYSPLCVGYDKLYAKSYHFDFLLGSKAEDRSSWTVNWFIERNIIGEMKEHDKALQLSSANIITVSKQRTSYSFERIHGLRHTLLTLLSCFDPSVKPILAEMRRLLSDRKSLRKLPLIAVVASGSNDSLGGWSRIRAFNKLPVTNLMLRRSGAIRSEFNIRNESVEGPKIDFVGDKSTVGDFLADAAMKSQKE</sequence>
<feature type="region of interest" description="Disordered" evidence="1">
    <location>
        <begin position="1"/>
        <end position="22"/>
    </location>
</feature>
<protein>
    <submittedName>
        <fullName evidence="2">Uncharacterized protein</fullName>
    </submittedName>
</protein>
<proteinExistence type="predicted"/>
<comment type="caution">
    <text evidence="2">The sequence shown here is derived from an EMBL/GenBank/DDBJ whole genome shotgun (WGS) entry which is preliminary data.</text>
</comment>
<evidence type="ECO:0000313" key="3">
    <source>
        <dbReference type="Proteomes" id="UP000783213"/>
    </source>
</evidence>
<accession>A0ABQ7IVT9</accession>
<gene>
    <name evidence="2" type="ORF">EAE98_003154</name>
</gene>
<keyword evidence="3" id="KW-1185">Reference proteome</keyword>